<reference evidence="2" key="1">
    <citation type="submission" date="2021-01" db="EMBL/GenBank/DDBJ databases">
        <title>Phytophthora aleatoria, a newly-described species from Pinus radiata is distinct from Phytophthora cactorum isolates based on comparative genomics.</title>
        <authorList>
            <person name="Mcdougal R."/>
            <person name="Panda P."/>
            <person name="Williams N."/>
            <person name="Studholme D.J."/>
        </authorList>
    </citation>
    <scope>NUCLEOTIDE SEQUENCE</scope>
    <source>
        <strain evidence="2">NZFS 4037</strain>
    </source>
</reference>
<feature type="compositionally biased region" description="Low complexity" evidence="1">
    <location>
        <begin position="69"/>
        <end position="87"/>
    </location>
</feature>
<gene>
    <name evidence="2" type="ORF">JG688_00008109</name>
</gene>
<evidence type="ECO:0000313" key="2">
    <source>
        <dbReference type="EMBL" id="KAG6963507.1"/>
    </source>
</evidence>
<protein>
    <submittedName>
        <fullName evidence="2">Uncharacterized protein</fullName>
    </submittedName>
</protein>
<dbReference type="Proteomes" id="UP000709295">
    <property type="component" value="Unassembled WGS sequence"/>
</dbReference>
<keyword evidence="3" id="KW-1185">Reference proteome</keyword>
<feature type="region of interest" description="Disordered" evidence="1">
    <location>
        <begin position="165"/>
        <end position="324"/>
    </location>
</feature>
<accession>A0A8J5MG97</accession>
<name>A0A8J5MG97_9STRA</name>
<proteinExistence type="predicted"/>
<organism evidence="2 3">
    <name type="scientific">Phytophthora aleatoria</name>
    <dbReference type="NCBI Taxonomy" id="2496075"/>
    <lineage>
        <taxon>Eukaryota</taxon>
        <taxon>Sar</taxon>
        <taxon>Stramenopiles</taxon>
        <taxon>Oomycota</taxon>
        <taxon>Peronosporomycetes</taxon>
        <taxon>Peronosporales</taxon>
        <taxon>Peronosporaceae</taxon>
        <taxon>Phytophthora</taxon>
    </lineage>
</organism>
<dbReference type="AlphaFoldDB" id="A0A8J5MG97"/>
<evidence type="ECO:0000256" key="1">
    <source>
        <dbReference type="SAM" id="MobiDB-lite"/>
    </source>
</evidence>
<sequence>MAADKPRRRRSEKAKYKIHAELAAFRADPTPAAKTAPPTKKAKPKPATIKETTKKIRTSSNEQIRVDTAIKSPTTPTTATNQPTTATMQADESSGSDGLVVEAADRAENKQDAYAKKPLGMFEPSDEDSDETPAQSSATARTSILGAFNASAAVQELTLMQNIEIADMDDDVEDDMDGDGEDGVDKQSADDVQDEDDAGDETADGVAYVALDSDVEDGDSTETEFYVDDGVTTEALGDSETESDEEFANMDDELYAQSQDRDAVRNMKQTGWNYDVETDTTTANEYPARATKVQAAQKKRNRKDPSQPESPTGVHDVYQPADVA</sequence>
<feature type="compositionally biased region" description="Acidic residues" evidence="1">
    <location>
        <begin position="237"/>
        <end position="254"/>
    </location>
</feature>
<feature type="compositionally biased region" description="Acidic residues" evidence="1">
    <location>
        <begin position="191"/>
        <end position="203"/>
    </location>
</feature>
<dbReference type="EMBL" id="JAENGY010000416">
    <property type="protein sequence ID" value="KAG6963507.1"/>
    <property type="molecule type" value="Genomic_DNA"/>
</dbReference>
<evidence type="ECO:0000313" key="3">
    <source>
        <dbReference type="Proteomes" id="UP000709295"/>
    </source>
</evidence>
<feature type="compositionally biased region" description="Basic and acidic residues" evidence="1">
    <location>
        <begin position="103"/>
        <end position="115"/>
    </location>
</feature>
<feature type="region of interest" description="Disordered" evidence="1">
    <location>
        <begin position="21"/>
        <end position="140"/>
    </location>
</feature>
<feature type="compositionally biased region" description="Low complexity" evidence="1">
    <location>
        <begin position="27"/>
        <end position="50"/>
    </location>
</feature>
<feature type="compositionally biased region" description="Acidic residues" evidence="1">
    <location>
        <begin position="213"/>
        <end position="227"/>
    </location>
</feature>
<comment type="caution">
    <text evidence="2">The sequence shown here is derived from an EMBL/GenBank/DDBJ whole genome shotgun (WGS) entry which is preliminary data.</text>
</comment>
<feature type="compositionally biased region" description="Acidic residues" evidence="1">
    <location>
        <begin position="166"/>
        <end position="182"/>
    </location>
</feature>